<dbReference type="Gene3D" id="3.40.50.150">
    <property type="entry name" value="Vaccinia Virus protein VP39"/>
    <property type="match status" value="1"/>
</dbReference>
<keyword evidence="5" id="KW-0680">Restriction system</keyword>
<evidence type="ECO:0000256" key="5">
    <source>
        <dbReference type="ARBA" id="ARBA00022747"/>
    </source>
</evidence>
<dbReference type="EC" id="2.1.1.-" evidence="7"/>
<dbReference type="InterPro" id="IPR002941">
    <property type="entry name" value="DNA_methylase_N4/N6"/>
</dbReference>
<comment type="similarity">
    <text evidence="1">Belongs to the N(4)/N(6)-methyltransferase family.</text>
</comment>
<dbReference type="PRINTS" id="PR00506">
    <property type="entry name" value="D21N6MTFRASE"/>
</dbReference>
<dbReference type="InterPro" id="IPR029063">
    <property type="entry name" value="SAM-dependent_MTases_sf"/>
</dbReference>
<dbReference type="InterPro" id="IPR002295">
    <property type="entry name" value="N4/N6-MTase_EcoPI_Mod-like"/>
</dbReference>
<keyword evidence="3 7" id="KW-0808">Transferase</keyword>
<evidence type="ECO:0000256" key="1">
    <source>
        <dbReference type="ARBA" id="ARBA00006594"/>
    </source>
</evidence>
<dbReference type="RefSeq" id="WP_338452838.1">
    <property type="nucleotide sequence ID" value="NZ_CP137640.1"/>
</dbReference>
<protein>
    <submittedName>
        <fullName evidence="7">Site-specific DNA-methyltransferase</fullName>
        <ecNumber evidence="7">2.1.1.-</ecNumber>
    </submittedName>
</protein>
<name>A0ABZ2CJJ5_9BACI</name>
<keyword evidence="4" id="KW-0949">S-adenosyl-L-methionine</keyword>
<proteinExistence type="inferred from homology"/>
<dbReference type="SUPFAM" id="SSF53335">
    <property type="entry name" value="S-adenosyl-L-methionine-dependent methyltransferases"/>
    <property type="match status" value="1"/>
</dbReference>
<keyword evidence="8" id="KW-1185">Reference proteome</keyword>
<keyword evidence="2 7" id="KW-0489">Methyltransferase</keyword>
<accession>A0ABZ2CJJ5</accession>
<evidence type="ECO:0000256" key="2">
    <source>
        <dbReference type="ARBA" id="ARBA00022603"/>
    </source>
</evidence>
<dbReference type="GO" id="GO:0008168">
    <property type="term" value="F:methyltransferase activity"/>
    <property type="evidence" value="ECO:0007669"/>
    <property type="project" value="UniProtKB-KW"/>
</dbReference>
<sequence>MQKLDGKTFNVVADRIEKLKQLLPEVFTENKIDLDKLKLALGEHVDVEKERYEFTWSGKTEAIQLAQKQTTGTLRPAKEESVDWEITQNLYIEGDNLEVIRILQNSYRNKVKLIYIDPPYNTGSDFVYKDNFHDNIKSYKERMNESMKSNAAANGRYHTDWLNMMYPRLKIARNLLRDDGVIFISIDDNEVDNLRKICDEIFGEENFVTSIVVKMSEPTGVKMTHVTKRIPKLKEYILCYKKSDANFEKISVPKESWDSEYKTLLLNITKDEIAELKNIRDGSDRSPEAIRRCDDILAKVQFQSVSEYMKKQNIEKSENEDFLFNNAWRIIRTVSMTGNAKKIADEKKQHNSERAFVINTPNNKLYFIDNNYNPKVDLPRIKLLFADDYLTVHPCDFWHDIKTTGLDNEGYVEYRNGKKPLKLIERLFDLVGLDNQDIVLDFFSGSGTVGEAVIHFNIKNGKSVRYILVQIDENLEESLTKLSGDAKKDTENLISFLQEVGRRLVLSELGKERMVRVKKDLEANQACDFGFKNFKLDDTNLKLWDEETEDITHNLLDLVEPVKEGRSPEDVVYEILLKYGIDLTIPLEETTIAGKKVYSVGMGDLLICLENDLSLEQIEEMAKEQPARIVFYDQSFMDDTVRTNAQQILKTNGIEDIRVI</sequence>
<evidence type="ECO:0000256" key="3">
    <source>
        <dbReference type="ARBA" id="ARBA00022679"/>
    </source>
</evidence>
<dbReference type="InterPro" id="IPR002052">
    <property type="entry name" value="DNA_methylase_N6_adenine_CS"/>
</dbReference>
<gene>
    <name evidence="7" type="ORF">R4Z09_13825</name>
</gene>
<dbReference type="PIRSF" id="PIRSF015855">
    <property type="entry name" value="TypeIII_Mtase_mKpnI"/>
    <property type="match status" value="1"/>
</dbReference>
<dbReference type="EMBL" id="CP137640">
    <property type="protein sequence ID" value="WVX83966.1"/>
    <property type="molecule type" value="Genomic_DNA"/>
</dbReference>
<evidence type="ECO:0000313" key="7">
    <source>
        <dbReference type="EMBL" id="WVX83966.1"/>
    </source>
</evidence>
<organism evidence="7 8">
    <name type="scientific">Niallia oryzisoli</name>
    <dbReference type="NCBI Taxonomy" id="1737571"/>
    <lineage>
        <taxon>Bacteria</taxon>
        <taxon>Bacillati</taxon>
        <taxon>Bacillota</taxon>
        <taxon>Bacilli</taxon>
        <taxon>Bacillales</taxon>
        <taxon>Bacillaceae</taxon>
        <taxon>Niallia</taxon>
    </lineage>
</organism>
<dbReference type="Proteomes" id="UP001357223">
    <property type="component" value="Chromosome"/>
</dbReference>
<evidence type="ECO:0000259" key="6">
    <source>
        <dbReference type="Pfam" id="PF01555"/>
    </source>
</evidence>
<feature type="domain" description="DNA methylase N-4/N-6" evidence="6">
    <location>
        <begin position="111"/>
        <end position="477"/>
    </location>
</feature>
<dbReference type="Pfam" id="PF01555">
    <property type="entry name" value="N6_N4_Mtase"/>
    <property type="match status" value="1"/>
</dbReference>
<evidence type="ECO:0000256" key="4">
    <source>
        <dbReference type="ARBA" id="ARBA00022691"/>
    </source>
</evidence>
<dbReference type="GO" id="GO:0032259">
    <property type="term" value="P:methylation"/>
    <property type="evidence" value="ECO:0007669"/>
    <property type="project" value="UniProtKB-KW"/>
</dbReference>
<dbReference type="PROSITE" id="PS00092">
    <property type="entry name" value="N6_MTASE"/>
    <property type="match status" value="1"/>
</dbReference>
<evidence type="ECO:0000313" key="8">
    <source>
        <dbReference type="Proteomes" id="UP001357223"/>
    </source>
</evidence>
<reference evidence="7 8" key="1">
    <citation type="submission" date="2023-10" db="EMBL/GenBank/DDBJ databases">
        <title>Niallia locisalis sp.nov. isolated from a salt pond sample.</title>
        <authorList>
            <person name="Li X.-J."/>
            <person name="Dong L."/>
        </authorList>
    </citation>
    <scope>NUCLEOTIDE SEQUENCE [LARGE SCALE GENOMIC DNA]</scope>
    <source>
        <strain evidence="7 8">DSM 29761</strain>
    </source>
</reference>